<reference evidence="3 4" key="1">
    <citation type="journal article" date="2011" name="Plasmid">
        <title>Streptomyces turgidiscabies Car8 contains a modular pathogenicity island that shares virulence genes with other actinobacterial plant pathogens.</title>
        <authorList>
            <person name="Huguet-Tapia J.C."/>
            <person name="Badger J.H."/>
            <person name="Loria R."/>
            <person name="Pettis G.S."/>
        </authorList>
    </citation>
    <scope>NUCLEOTIDE SEQUENCE [LARGE SCALE GENOMIC DNA]</scope>
    <source>
        <strain evidence="3 4">Car8</strain>
    </source>
</reference>
<sequence length="852" mass="93350">MIFHRPPRTSYGYDPPLRARATGWECRREGCGVSGEPAPRRWPARCPECGEPVDPVFAEPWSKEARIRRWEHDAVHAEREFDRLLSEALLAERAYEDALRAGDADAEDVCADFEAVLKRMEAAGHDTGYMRVSCLFTVILEYADATRAAQELLTWHPLIKTHNVNDDNSQRTAARQFVTGCQMFLKRLDSIGHEHEDDVWDAMRDVAHRAADVMTVMHEQLEREVAEARQQERVQSDFERQQQEGAAPGTPTGEARRRRGIRGWLSPAGRRARADVGANAPQTADAAPQNADIAVRMRTWQAAAHDAIGWPAAERMHVANGWVAWAVATGEPQYAAEAYWHLMSIVPLEAAAGYTSADRERVLKAAQRQTEDAGYWLARARRYRDAVVALETGRAIALSEVTGWERADIATALDRCDRADVALAYRSALDALRAAEQASAAARPNKGEARLRAAWDTLRAARADVVAATGIDPLEPDIRYEAITAAAKDGVLVYIAASDAGGYALIVASKGDPQFMQLPGFDRDSVGTLLLPDAGLVAAGNRTMPDAAILDSLEWLWNQGLRNIFPFYVGGPVVTLIPVGLLSLLPLHAAAARIKVPSGIDGGEWLHPGRLSAIRYAPNARVLRHCDETAHALRGQPPSLLSVNVPETPGQPPLDHVVRETEAITRTWQAGGRSARILPSCTWRQFRDAPGDEQVWHLACHGYALPASIMDSALLFADGPATLQQLQESLHAQPRRLAVLSACQSHVTGSDLPNEVVGMPSALLRLGFAGVIATAWKVDDTATACLMARFHQLWCHDGMEPVVALNRAQDWLAGATCADLAPYLPDGWTAPKNTVRPFADPRYWAAFAYTGV</sequence>
<dbReference type="EMBL" id="AEJB01000361">
    <property type="protein sequence ID" value="ELP65871.1"/>
    <property type="molecule type" value="Genomic_DNA"/>
</dbReference>
<evidence type="ECO:0000313" key="4">
    <source>
        <dbReference type="Proteomes" id="UP000010931"/>
    </source>
</evidence>
<dbReference type="AlphaFoldDB" id="L7F4D3"/>
<dbReference type="InterPro" id="IPR024983">
    <property type="entry name" value="CHAT_dom"/>
</dbReference>
<accession>L7F4D3</accession>
<dbReference type="PATRIC" id="fig|698760.3.peg.5307"/>
<evidence type="ECO:0000256" key="1">
    <source>
        <dbReference type="SAM" id="MobiDB-lite"/>
    </source>
</evidence>
<keyword evidence="4" id="KW-1185">Reference proteome</keyword>
<dbReference type="Pfam" id="PF12770">
    <property type="entry name" value="CHAT"/>
    <property type="match status" value="1"/>
</dbReference>
<feature type="domain" description="CHAT" evidence="2">
    <location>
        <begin position="553"/>
        <end position="851"/>
    </location>
</feature>
<organism evidence="3 4">
    <name type="scientific">Streptomyces turgidiscabies (strain Car8)</name>
    <dbReference type="NCBI Taxonomy" id="698760"/>
    <lineage>
        <taxon>Bacteria</taxon>
        <taxon>Bacillati</taxon>
        <taxon>Actinomycetota</taxon>
        <taxon>Actinomycetes</taxon>
        <taxon>Kitasatosporales</taxon>
        <taxon>Streptomycetaceae</taxon>
        <taxon>Streptomyces</taxon>
    </lineage>
</organism>
<feature type="compositionally biased region" description="Basic and acidic residues" evidence="1">
    <location>
        <begin position="227"/>
        <end position="242"/>
    </location>
</feature>
<feature type="region of interest" description="Disordered" evidence="1">
    <location>
        <begin position="227"/>
        <end position="264"/>
    </location>
</feature>
<comment type="caution">
    <text evidence="3">The sequence shown here is derived from an EMBL/GenBank/DDBJ whole genome shotgun (WGS) entry which is preliminary data.</text>
</comment>
<evidence type="ECO:0000313" key="3">
    <source>
        <dbReference type="EMBL" id="ELP65871.1"/>
    </source>
</evidence>
<dbReference type="Proteomes" id="UP000010931">
    <property type="component" value="Unassembled WGS sequence"/>
</dbReference>
<protein>
    <submittedName>
        <fullName evidence="3">Tetratricopeptide domain protein</fullName>
    </submittedName>
</protein>
<gene>
    <name evidence="3" type="ORF">STRTUCAR8_01775</name>
</gene>
<evidence type="ECO:0000259" key="2">
    <source>
        <dbReference type="Pfam" id="PF12770"/>
    </source>
</evidence>
<proteinExistence type="predicted"/>
<dbReference type="STRING" id="85558.T45_09166"/>
<name>L7F4D3_STRT8</name>